<evidence type="ECO:0000259" key="2">
    <source>
        <dbReference type="Pfam" id="PF06283"/>
    </source>
</evidence>
<dbReference type="SUPFAM" id="SSF52317">
    <property type="entry name" value="Class I glutamine amidotransferase-like"/>
    <property type="match status" value="1"/>
</dbReference>
<feature type="signal peptide" evidence="1">
    <location>
        <begin position="1"/>
        <end position="22"/>
    </location>
</feature>
<feature type="chain" id="PRO_5045775304" evidence="1">
    <location>
        <begin position="23"/>
        <end position="310"/>
    </location>
</feature>
<dbReference type="InterPro" id="IPR029010">
    <property type="entry name" value="ThuA-like"/>
</dbReference>
<evidence type="ECO:0000313" key="4">
    <source>
        <dbReference type="Proteomes" id="UP000746690"/>
    </source>
</evidence>
<evidence type="ECO:0000256" key="1">
    <source>
        <dbReference type="SAM" id="SignalP"/>
    </source>
</evidence>
<dbReference type="RefSeq" id="WP_169677004.1">
    <property type="nucleotide sequence ID" value="NZ_JABBHF010000015.1"/>
</dbReference>
<dbReference type="EMBL" id="JABBHF010000015">
    <property type="protein sequence ID" value="NMH89742.1"/>
    <property type="molecule type" value="Genomic_DNA"/>
</dbReference>
<organism evidence="3 4">
    <name type="scientific">Flavivirga algicola</name>
    <dbReference type="NCBI Taxonomy" id="2729136"/>
    <lineage>
        <taxon>Bacteria</taxon>
        <taxon>Pseudomonadati</taxon>
        <taxon>Bacteroidota</taxon>
        <taxon>Flavobacteriia</taxon>
        <taxon>Flavobacteriales</taxon>
        <taxon>Flavobacteriaceae</taxon>
        <taxon>Flavivirga</taxon>
    </lineage>
</organism>
<reference evidence="3 4" key="1">
    <citation type="submission" date="2020-04" db="EMBL/GenBank/DDBJ databases">
        <title>A Flavivirga sp. nov.</title>
        <authorList>
            <person name="Sun X."/>
        </authorList>
    </citation>
    <scope>NUCLEOTIDE SEQUENCE [LARGE SCALE GENOMIC DNA]</scope>
    <source>
        <strain evidence="3 4">Y03</strain>
    </source>
</reference>
<comment type="caution">
    <text evidence="3">The sequence shown here is derived from an EMBL/GenBank/DDBJ whole genome shotgun (WGS) entry which is preliminary data.</text>
</comment>
<protein>
    <submittedName>
        <fullName evidence="3">ThuA domain-containing protein</fullName>
    </submittedName>
</protein>
<keyword evidence="4" id="KW-1185">Reference proteome</keyword>
<gene>
    <name evidence="3" type="ORF">HHX25_19710</name>
</gene>
<dbReference type="InterPro" id="IPR029062">
    <property type="entry name" value="Class_I_gatase-like"/>
</dbReference>
<evidence type="ECO:0000313" key="3">
    <source>
        <dbReference type="EMBL" id="NMH89742.1"/>
    </source>
</evidence>
<dbReference type="PANTHER" id="PTHR40469">
    <property type="entry name" value="SECRETED GLYCOSYL HYDROLASE"/>
    <property type="match status" value="1"/>
</dbReference>
<proteinExistence type="predicted"/>
<sequence>MKKNIVLVCLAIFTLSNNFIKAQNLSELDLTEDWLAKIEKLAPSKPRIQTNFKKQILVFSLHTGFEHWTIPHTEAIIKLLGDKSNAFEVTISYSISSFEKKNLKKYDAIVLNNNCSDRAKRNLFWDALANASLSDKKRLKKAEELENNLLQYVKKGHGLMVLHGAIVMQNKSESFGNMVGGSFDYHPKQQEIEVNLVDPKHPLVQAFNGQGFTHIDEPYFFKNAYFNYNFHPLLYMNTEKLDGLRSKPKDHIKYISWIKKHGKGNVFYCSPSHNAQSYENPKLLQYLLDGMQYITGDLLCDDSPNMERYP</sequence>
<dbReference type="Gene3D" id="3.40.50.880">
    <property type="match status" value="1"/>
</dbReference>
<dbReference type="Proteomes" id="UP000746690">
    <property type="component" value="Unassembled WGS sequence"/>
</dbReference>
<feature type="domain" description="ThuA-like" evidence="2">
    <location>
        <begin position="56"/>
        <end position="293"/>
    </location>
</feature>
<accession>A0ABX1S1J2</accession>
<dbReference type="Pfam" id="PF06283">
    <property type="entry name" value="ThuA"/>
    <property type="match status" value="1"/>
</dbReference>
<keyword evidence="1" id="KW-0732">Signal</keyword>
<name>A0ABX1S1J2_9FLAO</name>
<dbReference type="PANTHER" id="PTHR40469:SF2">
    <property type="entry name" value="GALACTOSE-BINDING DOMAIN-LIKE SUPERFAMILY PROTEIN"/>
    <property type="match status" value="1"/>
</dbReference>